<keyword evidence="7 9" id="KW-1133">Transmembrane helix</keyword>
<dbReference type="InterPro" id="IPR021149">
    <property type="entry name" value="OligosaccharylTrfase_OST3/OST6"/>
</dbReference>
<comment type="similarity">
    <text evidence="3">Belongs to the OST3/OST6 family.</text>
</comment>
<comment type="function">
    <text evidence="1">Subunit of the oligosaccharyl transferase (OST) complex that catalyzes the initial transfer of a defined glycan (Glc(3)Man(9)GlcNAc(2) in eukaryotes) from the lipid carrier dolichol-pyrophosphate to an asparagine residue within an Asn-X-Ser/Thr consensus motif in nascent polypeptide chains, the first step in protein N-glycosylation. N-glycosylation occurs cotranslationally and the complex associates with the Sec61 complex at the channel-forming translocon complex that mediates protein translocation across the endoplasmic reticulum (ER). All subunits are required for a maximal enzyme activity.</text>
</comment>
<feature type="signal peptide" evidence="10">
    <location>
        <begin position="1"/>
        <end position="30"/>
    </location>
</feature>
<evidence type="ECO:0000256" key="3">
    <source>
        <dbReference type="ARBA" id="ARBA00009561"/>
    </source>
</evidence>
<feature type="chain" id="PRO_5040456106" evidence="10">
    <location>
        <begin position="31"/>
        <end position="340"/>
    </location>
</feature>
<feature type="transmembrane region" description="Helical" evidence="9">
    <location>
        <begin position="276"/>
        <end position="294"/>
    </location>
</feature>
<feature type="transmembrane region" description="Helical" evidence="9">
    <location>
        <begin position="223"/>
        <end position="242"/>
    </location>
</feature>
<feature type="transmembrane region" description="Helical" evidence="9">
    <location>
        <begin position="191"/>
        <end position="211"/>
    </location>
</feature>
<evidence type="ECO:0000256" key="7">
    <source>
        <dbReference type="ARBA" id="ARBA00022989"/>
    </source>
</evidence>
<evidence type="ECO:0000256" key="2">
    <source>
        <dbReference type="ARBA" id="ARBA00004477"/>
    </source>
</evidence>
<evidence type="ECO:0000256" key="1">
    <source>
        <dbReference type="ARBA" id="ARBA00002791"/>
    </source>
</evidence>
<evidence type="ECO:0000256" key="8">
    <source>
        <dbReference type="ARBA" id="ARBA00023136"/>
    </source>
</evidence>
<keyword evidence="4 9" id="KW-0812">Transmembrane</keyword>
<dbReference type="PANTHER" id="PTHR12692">
    <property type="entry name" value="DOLICHYL-DIPHOSPHOOLIGOSACCHARIDE--PROTEIN GLYCOSYLTRANSFERASE-RELATED"/>
    <property type="match status" value="1"/>
</dbReference>
<evidence type="ECO:0000256" key="5">
    <source>
        <dbReference type="ARBA" id="ARBA00022729"/>
    </source>
</evidence>
<evidence type="ECO:0000256" key="10">
    <source>
        <dbReference type="SAM" id="SignalP"/>
    </source>
</evidence>
<dbReference type="Proteomes" id="UP000717515">
    <property type="component" value="Unassembled WGS sequence"/>
</dbReference>
<dbReference type="Pfam" id="PF04756">
    <property type="entry name" value="OST3_OST6"/>
    <property type="match status" value="1"/>
</dbReference>
<keyword evidence="5 10" id="KW-0732">Signal</keyword>
<dbReference type="PANTHER" id="PTHR12692:SF0">
    <property type="entry name" value="GH11935P"/>
    <property type="match status" value="1"/>
</dbReference>
<dbReference type="EMBL" id="JAIFTL010000463">
    <property type="protein sequence ID" value="KAG9319407.1"/>
    <property type="molecule type" value="Genomic_DNA"/>
</dbReference>
<dbReference type="GO" id="GO:0008250">
    <property type="term" value="C:oligosaccharyltransferase complex"/>
    <property type="evidence" value="ECO:0007669"/>
    <property type="project" value="TreeGrafter"/>
</dbReference>
<sequence>MGRYSKQLLLALVLAVIAILSASSFVVVDAQPQMNAHELLQKKVTRLQAKAAKTKGIIELDTNAFEEVMAKPRNYSMVVLFTAISPEFNCAPCLNFDPEYKLVAAGWSRLADKSQLFFGVLDFKVGQAIFQKFGMNSAPSVLFFPASDAISSQPAFDRYDFGKSGFQAETFAHWLNARAGTDMRVKRPFDVFGFAVNVLGVVSVLFSIYVLYTKAGKIFGSKYIWSAGSMFIIFVMISGHMWNQIRNPPYTVPGRDGRPGFIAQGFQNQFGLETQIVAVLYAALTGSVIALIAVVPRIENPLSQRIAVWVSMGLFAFMFSVLIQVFRVKNPGYPFTLMFK</sequence>
<dbReference type="GO" id="GO:0018279">
    <property type="term" value="P:protein N-linked glycosylation via asparagine"/>
    <property type="evidence" value="ECO:0007669"/>
    <property type="project" value="TreeGrafter"/>
</dbReference>
<dbReference type="AlphaFoldDB" id="A0A9P7ZZ89"/>
<comment type="caution">
    <text evidence="11">The sequence shown here is derived from an EMBL/GenBank/DDBJ whole genome shotgun (WGS) entry which is preliminary data.</text>
</comment>
<evidence type="ECO:0000256" key="9">
    <source>
        <dbReference type="SAM" id="Phobius"/>
    </source>
</evidence>
<evidence type="ECO:0000313" key="11">
    <source>
        <dbReference type="EMBL" id="KAG9319407.1"/>
    </source>
</evidence>
<accession>A0A9P7ZZ89</accession>
<protein>
    <submittedName>
        <fullName evidence="11">Uncharacterized protein</fullName>
    </submittedName>
</protein>
<name>A0A9P7ZZ89_MORAP</name>
<comment type="subcellular location">
    <subcellularLocation>
        <location evidence="2">Endoplasmic reticulum membrane</location>
        <topology evidence="2">Multi-pass membrane protein</topology>
    </subcellularLocation>
</comment>
<gene>
    <name evidence="11" type="ORF">KVV02_006114</name>
</gene>
<proteinExistence type="inferred from homology"/>
<keyword evidence="6" id="KW-0256">Endoplasmic reticulum</keyword>
<feature type="transmembrane region" description="Helical" evidence="9">
    <location>
        <begin position="306"/>
        <end position="326"/>
    </location>
</feature>
<keyword evidence="8 9" id="KW-0472">Membrane</keyword>
<reference evidence="11" key="1">
    <citation type="submission" date="2021-07" db="EMBL/GenBank/DDBJ databases">
        <title>Draft genome of Mortierella alpina, strain LL118, isolated from an aspen leaf litter sample.</title>
        <authorList>
            <person name="Yang S."/>
            <person name="Vinatzer B.A."/>
        </authorList>
    </citation>
    <scope>NUCLEOTIDE SEQUENCE</scope>
    <source>
        <strain evidence="11">LL118</strain>
    </source>
</reference>
<organism evidence="11 12">
    <name type="scientific">Mortierella alpina</name>
    <name type="common">Oleaginous fungus</name>
    <name type="synonym">Mortierella renispora</name>
    <dbReference type="NCBI Taxonomy" id="64518"/>
    <lineage>
        <taxon>Eukaryota</taxon>
        <taxon>Fungi</taxon>
        <taxon>Fungi incertae sedis</taxon>
        <taxon>Mucoromycota</taxon>
        <taxon>Mortierellomycotina</taxon>
        <taxon>Mortierellomycetes</taxon>
        <taxon>Mortierellales</taxon>
        <taxon>Mortierellaceae</taxon>
        <taxon>Mortierella</taxon>
    </lineage>
</organism>
<evidence type="ECO:0000313" key="12">
    <source>
        <dbReference type="Proteomes" id="UP000717515"/>
    </source>
</evidence>
<dbReference type="InterPro" id="IPR036249">
    <property type="entry name" value="Thioredoxin-like_sf"/>
</dbReference>
<dbReference type="SUPFAM" id="SSF52833">
    <property type="entry name" value="Thioredoxin-like"/>
    <property type="match status" value="1"/>
</dbReference>
<dbReference type="Gene3D" id="3.40.30.10">
    <property type="entry name" value="Glutaredoxin"/>
    <property type="match status" value="1"/>
</dbReference>
<evidence type="ECO:0000256" key="6">
    <source>
        <dbReference type="ARBA" id="ARBA00022824"/>
    </source>
</evidence>
<evidence type="ECO:0000256" key="4">
    <source>
        <dbReference type="ARBA" id="ARBA00022692"/>
    </source>
</evidence>